<organism evidence="1 2">
    <name type="scientific">Cronobacter sakazakii (strain ATCC BAA-894)</name>
    <name type="common">Enterobacter sakazakii</name>
    <dbReference type="NCBI Taxonomy" id="290339"/>
    <lineage>
        <taxon>Bacteria</taxon>
        <taxon>Pseudomonadati</taxon>
        <taxon>Pseudomonadota</taxon>
        <taxon>Gammaproteobacteria</taxon>
        <taxon>Enterobacterales</taxon>
        <taxon>Enterobacteriaceae</taxon>
        <taxon>Cronobacter</taxon>
    </lineage>
</organism>
<evidence type="ECO:0000313" key="2">
    <source>
        <dbReference type="Proteomes" id="UP000000260"/>
    </source>
</evidence>
<dbReference type="EMBL" id="CP000783">
    <property type="protein sequence ID" value="ABU78295.1"/>
    <property type="molecule type" value="Genomic_DNA"/>
</dbReference>
<evidence type="ECO:0000313" key="1">
    <source>
        <dbReference type="EMBL" id="ABU78295.1"/>
    </source>
</evidence>
<keyword evidence="2" id="KW-1185">Reference proteome</keyword>
<dbReference type="AlphaFoldDB" id="A7MI74"/>
<proteinExistence type="predicted"/>
<dbReference type="Proteomes" id="UP000000260">
    <property type="component" value="Chromosome"/>
</dbReference>
<dbReference type="HOGENOM" id="CLU_3232447_0_0_6"/>
<accession>A7MI74</accession>
<name>A7MI74_CROS8</name>
<sequence>MAHQLSDILRAIAVAISLNSYIADGAFTVKGFNHYALNKRSII</sequence>
<gene>
    <name evidence="1" type="ordered locus">ESA_03066</name>
</gene>
<reference evidence="1 2" key="1">
    <citation type="journal article" date="2010" name="PLoS ONE">
        <title>Genome sequence of Cronobacter sakazakii BAA-894 and comparative genomic hybridization analysis with other Cronobacter species.</title>
        <authorList>
            <person name="Kucerova E."/>
            <person name="Clifton S.W."/>
            <person name="Xia X.Q."/>
            <person name="Long F."/>
            <person name="Porwollik S."/>
            <person name="Fulton L."/>
            <person name="Fronick C."/>
            <person name="Minx P."/>
            <person name="Kyung K."/>
            <person name="Warren W."/>
            <person name="Fulton R."/>
            <person name="Feng D."/>
            <person name="Wollam A."/>
            <person name="Shah N."/>
            <person name="Bhonagiri V."/>
            <person name="Nash W.E."/>
            <person name="Hallsworth-Pepin K."/>
            <person name="Wilson R.K."/>
            <person name="McClelland M."/>
            <person name="Forsythe S.J."/>
        </authorList>
    </citation>
    <scope>NUCLEOTIDE SEQUENCE [LARGE SCALE GENOMIC DNA]</scope>
    <source>
        <strain evidence="1 2">ATCC BAA-894</strain>
    </source>
</reference>
<dbReference type="KEGG" id="esa:ESA_03066"/>
<protein>
    <submittedName>
        <fullName evidence="1">Uncharacterized protein</fullName>
    </submittedName>
</protein>